<feature type="domain" description="DUF8206" evidence="2">
    <location>
        <begin position="352"/>
        <end position="430"/>
    </location>
</feature>
<dbReference type="Proteomes" id="UP000504635">
    <property type="component" value="Unplaced"/>
</dbReference>
<dbReference type="OrthoDB" id="2386367at2759"/>
<dbReference type="GeneID" id="115879258"/>
<name>A0A6J2XLS3_SITOR</name>
<dbReference type="InterPro" id="IPR027417">
    <property type="entry name" value="P-loop_NTPase"/>
</dbReference>
<keyword evidence="1" id="KW-0175">Coiled coil</keyword>
<protein>
    <submittedName>
        <fullName evidence="4">Uncharacterized protein LOC115879258</fullName>
    </submittedName>
</protein>
<dbReference type="Gene3D" id="3.40.50.300">
    <property type="entry name" value="P-loop containing nucleotide triphosphate hydrolases"/>
    <property type="match status" value="1"/>
</dbReference>
<dbReference type="InParanoid" id="A0A6J2XLS3"/>
<accession>A0A6J2XLS3</accession>
<dbReference type="PROSITE" id="PS00675">
    <property type="entry name" value="SIGMA54_INTERACT_1"/>
    <property type="match status" value="1"/>
</dbReference>
<feature type="coiled-coil region" evidence="1">
    <location>
        <begin position="450"/>
        <end position="481"/>
    </location>
</feature>
<dbReference type="KEGG" id="soy:115879258"/>
<keyword evidence="3" id="KW-1185">Reference proteome</keyword>
<dbReference type="PANTHER" id="PTHR32046:SF11">
    <property type="entry name" value="IMMUNE-ASSOCIATED NUCLEOTIDE-BINDING PROTEIN 10-LIKE"/>
    <property type="match status" value="1"/>
</dbReference>
<reference evidence="4" key="1">
    <citation type="submission" date="2025-08" db="UniProtKB">
        <authorList>
            <consortium name="RefSeq"/>
        </authorList>
    </citation>
    <scope>IDENTIFICATION</scope>
    <source>
        <tissue evidence="4">Gonads</tissue>
    </source>
</reference>
<dbReference type="SUPFAM" id="SSF52540">
    <property type="entry name" value="P-loop containing nucleoside triphosphate hydrolases"/>
    <property type="match status" value="1"/>
</dbReference>
<organism evidence="3 4">
    <name type="scientific">Sitophilus oryzae</name>
    <name type="common">Rice weevil</name>
    <name type="synonym">Curculio oryzae</name>
    <dbReference type="NCBI Taxonomy" id="7048"/>
    <lineage>
        <taxon>Eukaryota</taxon>
        <taxon>Metazoa</taxon>
        <taxon>Ecdysozoa</taxon>
        <taxon>Arthropoda</taxon>
        <taxon>Hexapoda</taxon>
        <taxon>Insecta</taxon>
        <taxon>Pterygota</taxon>
        <taxon>Neoptera</taxon>
        <taxon>Endopterygota</taxon>
        <taxon>Coleoptera</taxon>
        <taxon>Polyphaga</taxon>
        <taxon>Cucujiformia</taxon>
        <taxon>Curculionidae</taxon>
        <taxon>Dryophthorinae</taxon>
        <taxon>Sitophilus</taxon>
    </lineage>
</organism>
<dbReference type="PANTHER" id="PTHR32046">
    <property type="entry name" value="G DOMAIN-CONTAINING PROTEIN"/>
    <property type="match status" value="1"/>
</dbReference>
<gene>
    <name evidence="4" type="primary">LOC115879258</name>
</gene>
<evidence type="ECO:0000259" key="2">
    <source>
        <dbReference type="Pfam" id="PF26633"/>
    </source>
</evidence>
<evidence type="ECO:0000313" key="4">
    <source>
        <dbReference type="RefSeq" id="XP_030751830.1"/>
    </source>
</evidence>
<dbReference type="Pfam" id="PF26633">
    <property type="entry name" value="DUF8206"/>
    <property type="match status" value="1"/>
</dbReference>
<dbReference type="RefSeq" id="XP_030751830.1">
    <property type="nucleotide sequence ID" value="XM_030895970.1"/>
</dbReference>
<dbReference type="InterPro" id="IPR025662">
    <property type="entry name" value="Sigma_54_int_dom_ATP-bd_1"/>
</dbReference>
<dbReference type="AlphaFoldDB" id="A0A6J2XLS3"/>
<sequence length="624" mass="71418">MDTINSSRTSGPGNGPNGNVFSSEINILLLGESGVGKSTFINSFANYLKYKYFDEVEKNELIVLIPSKFHVFDRFFRKKSIEIGPSDDNENLTPGAAATQTVRTYVFNVSIDDKPYKIQLIDTPGMGDPRGISQDSKNCDYILNYVGQLSKIHAVCILLKPTNTRLDVFMNYCVVQILSRLEKSATENICFVFTNTRGQNYTPGETYISLEVLIGNIKKTNNVTLPLSYLNVFCFDNEAFRYFAAAKQNVTFRDGILEANKESWDFSSKEVYRLLSYIVHLQPHDPKKTTSINRARNMILKLAQPMADIVQLIGDNIYKLEQHTKELSMDNQTLDELKNKLYMPVVDIKTKKLDQPVTVCTSAKCSELYKVADKNKYHYKQRCHNPCYLHNVPVEIVGDPKLANCAAMNGIGMCKECGCRYNMHMHIKYETETFDSRIVDKNVATNITSKEDAQKQRQKIIKELKQKKEEMEQEHKYILQCSAYFAHFLRQNAITPINDSLKEYVQYLITREESLGPDAHQGTLSYLKNLLAEYEEEKKILDEAMHTQLDSTIANKVTAGEIENKIEKLFKLKHAGPKIEELYKYFKDGTKVEHKQTVRDVSGWFSMAKNFWNRLPPPPSMIPA</sequence>
<dbReference type="PRINTS" id="PR00449">
    <property type="entry name" value="RASTRNSFRMNG"/>
</dbReference>
<dbReference type="InterPro" id="IPR058519">
    <property type="entry name" value="DUF8206"/>
</dbReference>
<proteinExistence type="predicted"/>
<evidence type="ECO:0000256" key="1">
    <source>
        <dbReference type="SAM" id="Coils"/>
    </source>
</evidence>
<evidence type="ECO:0000313" key="3">
    <source>
        <dbReference type="Proteomes" id="UP000504635"/>
    </source>
</evidence>